<keyword evidence="3 5" id="KW-0863">Zinc-finger</keyword>
<feature type="domain" description="C2H2-type" evidence="7">
    <location>
        <begin position="193"/>
        <end position="215"/>
    </location>
</feature>
<feature type="domain" description="C2H2-type" evidence="7">
    <location>
        <begin position="218"/>
        <end position="246"/>
    </location>
</feature>
<evidence type="ECO:0000313" key="8">
    <source>
        <dbReference type="EMBL" id="ODM96711.1"/>
    </source>
</evidence>
<keyword evidence="4" id="KW-0862">Zinc</keyword>
<dbReference type="SUPFAM" id="SSF57667">
    <property type="entry name" value="beta-beta-alpha zinc fingers"/>
    <property type="match status" value="2"/>
</dbReference>
<reference evidence="8 9" key="1">
    <citation type="journal article" date="2016" name="Genome Biol. Evol.">
        <title>Gene Family Evolution Reflects Adaptation to Soil Environmental Stressors in the Genome of the Collembolan Orchesella cincta.</title>
        <authorList>
            <person name="Faddeeva-Vakhrusheva A."/>
            <person name="Derks M.F."/>
            <person name="Anvar S.Y."/>
            <person name="Agamennone V."/>
            <person name="Suring W."/>
            <person name="Smit S."/>
            <person name="van Straalen N.M."/>
            <person name="Roelofs D."/>
        </authorList>
    </citation>
    <scope>NUCLEOTIDE SEQUENCE [LARGE SCALE GENOMIC DNA]</scope>
    <source>
        <tissue evidence="8">Mixed pool</tissue>
    </source>
</reference>
<keyword evidence="2" id="KW-0677">Repeat</keyword>
<dbReference type="PROSITE" id="PS00028">
    <property type="entry name" value="ZINC_FINGER_C2H2_1"/>
    <property type="match status" value="1"/>
</dbReference>
<evidence type="ECO:0000256" key="2">
    <source>
        <dbReference type="ARBA" id="ARBA00022737"/>
    </source>
</evidence>
<dbReference type="GO" id="GO:0008270">
    <property type="term" value="F:zinc ion binding"/>
    <property type="evidence" value="ECO:0007669"/>
    <property type="project" value="UniProtKB-KW"/>
</dbReference>
<dbReference type="PANTHER" id="PTHR24409">
    <property type="entry name" value="ZINC FINGER PROTEIN 142"/>
    <property type="match status" value="1"/>
</dbReference>
<dbReference type="GO" id="GO:0000981">
    <property type="term" value="F:DNA-binding transcription factor activity, RNA polymerase II-specific"/>
    <property type="evidence" value="ECO:0007669"/>
    <property type="project" value="TreeGrafter"/>
</dbReference>
<organism evidence="8 9">
    <name type="scientific">Orchesella cincta</name>
    <name type="common">Springtail</name>
    <name type="synonym">Podura cincta</name>
    <dbReference type="NCBI Taxonomy" id="48709"/>
    <lineage>
        <taxon>Eukaryota</taxon>
        <taxon>Metazoa</taxon>
        <taxon>Ecdysozoa</taxon>
        <taxon>Arthropoda</taxon>
        <taxon>Hexapoda</taxon>
        <taxon>Collembola</taxon>
        <taxon>Entomobryomorpha</taxon>
        <taxon>Entomobryoidea</taxon>
        <taxon>Orchesellidae</taxon>
        <taxon>Orchesellinae</taxon>
        <taxon>Orchesella</taxon>
    </lineage>
</organism>
<dbReference type="STRING" id="48709.A0A1D2MUX1"/>
<dbReference type="SMART" id="SM00355">
    <property type="entry name" value="ZnF_C2H2"/>
    <property type="match status" value="3"/>
</dbReference>
<evidence type="ECO:0000256" key="4">
    <source>
        <dbReference type="ARBA" id="ARBA00022833"/>
    </source>
</evidence>
<dbReference type="InterPro" id="IPR013087">
    <property type="entry name" value="Znf_C2H2_type"/>
</dbReference>
<keyword evidence="1" id="KW-0479">Metal-binding</keyword>
<dbReference type="GO" id="GO:0005634">
    <property type="term" value="C:nucleus"/>
    <property type="evidence" value="ECO:0007669"/>
    <property type="project" value="TreeGrafter"/>
</dbReference>
<dbReference type="GO" id="GO:0000977">
    <property type="term" value="F:RNA polymerase II transcription regulatory region sequence-specific DNA binding"/>
    <property type="evidence" value="ECO:0007669"/>
    <property type="project" value="TreeGrafter"/>
</dbReference>
<comment type="caution">
    <text evidence="8">The sequence shown here is derived from an EMBL/GenBank/DDBJ whole genome shotgun (WGS) entry which is preliminary data.</text>
</comment>
<dbReference type="Gene3D" id="3.30.160.60">
    <property type="entry name" value="Classic Zinc Finger"/>
    <property type="match status" value="1"/>
</dbReference>
<dbReference type="PANTHER" id="PTHR24409:SF295">
    <property type="entry name" value="AZ2-RELATED"/>
    <property type="match status" value="1"/>
</dbReference>
<gene>
    <name evidence="8" type="ORF">Ocin01_09966</name>
</gene>
<dbReference type="InterPro" id="IPR036236">
    <property type="entry name" value="Znf_C2H2_sf"/>
</dbReference>
<accession>A0A1D2MUX1</accession>
<evidence type="ECO:0000256" key="6">
    <source>
        <dbReference type="SAM" id="MobiDB-lite"/>
    </source>
</evidence>
<protein>
    <submittedName>
        <fullName evidence="8">Putative zinc finger protein</fullName>
    </submittedName>
</protein>
<proteinExistence type="predicted"/>
<evidence type="ECO:0000259" key="7">
    <source>
        <dbReference type="PROSITE" id="PS50157"/>
    </source>
</evidence>
<dbReference type="PROSITE" id="PS50157">
    <property type="entry name" value="ZINC_FINGER_C2H2_2"/>
    <property type="match status" value="2"/>
</dbReference>
<sequence length="290" mass="33437">MPHYLFHRYLNLMRRQEMAGEPNYPESTLLGNILESESQGQSGKERDNEPSILRNILKFGRKVAYLLMTAESSDSDDYAKKGESGDMVSSTSTFVTRRIFKPKKKRKKPKLITILETTAGYHQSGRRLRKRKRNAVNVTSTQNKKGGGLGKISSTIQGLKVIRPKTRKCPICNLTCYTWHGMRRHCAMHTKPAKCAVCGKLFHKWEHLRQHESHHFPYHCNLCPKRFIIRAGLNMHTEDFHDQEKNLKTPLFDVTPKLAVKPGLQLCKAEEEPPEQVQPLNLSKRKYKDN</sequence>
<evidence type="ECO:0000256" key="1">
    <source>
        <dbReference type="ARBA" id="ARBA00022723"/>
    </source>
</evidence>
<dbReference type="Proteomes" id="UP000094527">
    <property type="component" value="Unassembled WGS sequence"/>
</dbReference>
<dbReference type="EMBL" id="LJIJ01000509">
    <property type="protein sequence ID" value="ODM96711.1"/>
    <property type="molecule type" value="Genomic_DNA"/>
</dbReference>
<feature type="region of interest" description="Disordered" evidence="6">
    <location>
        <begin position="269"/>
        <end position="290"/>
    </location>
</feature>
<evidence type="ECO:0000256" key="5">
    <source>
        <dbReference type="PROSITE-ProRule" id="PRU00042"/>
    </source>
</evidence>
<keyword evidence="9" id="KW-1185">Reference proteome</keyword>
<name>A0A1D2MUX1_ORCCI</name>
<feature type="non-terminal residue" evidence="8">
    <location>
        <position position="290"/>
    </location>
</feature>
<evidence type="ECO:0000313" key="9">
    <source>
        <dbReference type="Proteomes" id="UP000094527"/>
    </source>
</evidence>
<dbReference type="AlphaFoldDB" id="A0A1D2MUX1"/>
<evidence type="ECO:0000256" key="3">
    <source>
        <dbReference type="ARBA" id="ARBA00022771"/>
    </source>
</evidence>